<evidence type="ECO:0000313" key="2">
    <source>
        <dbReference type="EMBL" id="SNR87632.1"/>
    </source>
</evidence>
<dbReference type="EMBL" id="FZOJ01000001">
    <property type="protein sequence ID" value="SNR87632.1"/>
    <property type="molecule type" value="Genomic_DNA"/>
</dbReference>
<evidence type="ECO:0000313" key="3">
    <source>
        <dbReference type="Proteomes" id="UP000198304"/>
    </source>
</evidence>
<dbReference type="RefSeq" id="WP_176431118.1">
    <property type="nucleotide sequence ID" value="NZ_FZOJ01000001.1"/>
</dbReference>
<dbReference type="Proteomes" id="UP000198304">
    <property type="component" value="Unassembled WGS sequence"/>
</dbReference>
<keyword evidence="3" id="KW-1185">Reference proteome</keyword>
<feature type="transmembrane region" description="Helical" evidence="1">
    <location>
        <begin position="6"/>
        <end position="29"/>
    </location>
</feature>
<keyword evidence="1" id="KW-0472">Membrane</keyword>
<organism evidence="2 3">
    <name type="scientific">Anaerovirgula multivorans</name>
    <dbReference type="NCBI Taxonomy" id="312168"/>
    <lineage>
        <taxon>Bacteria</taxon>
        <taxon>Bacillati</taxon>
        <taxon>Bacillota</taxon>
        <taxon>Clostridia</taxon>
        <taxon>Peptostreptococcales</taxon>
        <taxon>Natronincolaceae</taxon>
        <taxon>Anaerovirgula</taxon>
    </lineage>
</organism>
<accession>A0A238ZWX0</accession>
<keyword evidence="1" id="KW-0812">Transmembrane</keyword>
<keyword evidence="1" id="KW-1133">Transmembrane helix</keyword>
<evidence type="ECO:0000256" key="1">
    <source>
        <dbReference type="SAM" id="Phobius"/>
    </source>
</evidence>
<sequence>MTILNSYNMLALVIGIIIMTAGLISAYIAQKCLFVKYRGKTNHVRNKKDTR</sequence>
<dbReference type="AlphaFoldDB" id="A0A238ZWX0"/>
<gene>
    <name evidence="2" type="ORF">SAMN05446037_1001174</name>
</gene>
<proteinExistence type="predicted"/>
<name>A0A238ZWX0_9FIRM</name>
<protein>
    <submittedName>
        <fullName evidence="2">Uncharacterized protein</fullName>
    </submittedName>
</protein>
<reference evidence="2 3" key="1">
    <citation type="submission" date="2017-06" db="EMBL/GenBank/DDBJ databases">
        <authorList>
            <person name="Kim H.J."/>
            <person name="Triplett B.A."/>
        </authorList>
    </citation>
    <scope>NUCLEOTIDE SEQUENCE [LARGE SCALE GENOMIC DNA]</scope>
    <source>
        <strain evidence="2 3">SCA</strain>
    </source>
</reference>